<dbReference type="PANTHER" id="PTHR46202">
    <property type="entry name" value="DNA EXCISION REPAIR PROTEIN ERCC-8"/>
    <property type="match status" value="1"/>
</dbReference>
<dbReference type="Proteomes" id="UP001145021">
    <property type="component" value="Unassembled WGS sequence"/>
</dbReference>
<name>A0A9W8CLZ8_9FUNG</name>
<dbReference type="GO" id="GO:0000109">
    <property type="term" value="C:nucleotide-excision repair complex"/>
    <property type="evidence" value="ECO:0007669"/>
    <property type="project" value="TreeGrafter"/>
</dbReference>
<dbReference type="AlphaFoldDB" id="A0A9W8CLZ8"/>
<reference evidence="7" key="1">
    <citation type="submission" date="2022-07" db="EMBL/GenBank/DDBJ databases">
        <title>Phylogenomic reconstructions and comparative analyses of Kickxellomycotina fungi.</title>
        <authorList>
            <person name="Reynolds N.K."/>
            <person name="Stajich J.E."/>
            <person name="Barry K."/>
            <person name="Grigoriev I.V."/>
            <person name="Crous P."/>
            <person name="Smith M.E."/>
        </authorList>
    </citation>
    <scope>NUCLEOTIDE SEQUENCE</scope>
    <source>
        <strain evidence="7">NBRC 105413</strain>
    </source>
</reference>
<evidence type="ECO:0000313" key="8">
    <source>
        <dbReference type="Proteomes" id="UP001145021"/>
    </source>
</evidence>
<protein>
    <submittedName>
        <fullName evidence="7">DNA excision repair protein ERCC-8</fullName>
    </submittedName>
</protein>
<keyword evidence="1 5" id="KW-0853">WD repeat</keyword>
<dbReference type="InterPro" id="IPR042238">
    <property type="entry name" value="Rad28/ERCC8/Ckn1/ATCSA-1"/>
</dbReference>
<dbReference type="Pfam" id="PF00400">
    <property type="entry name" value="WD40"/>
    <property type="match status" value="3"/>
</dbReference>
<feature type="repeat" description="WD" evidence="5">
    <location>
        <begin position="181"/>
        <end position="223"/>
    </location>
</feature>
<dbReference type="InterPro" id="IPR019775">
    <property type="entry name" value="WD40_repeat_CS"/>
</dbReference>
<keyword evidence="3" id="KW-0227">DNA damage</keyword>
<dbReference type="EMBL" id="JANBOH010000021">
    <property type="protein sequence ID" value="KAJ1647748.1"/>
    <property type="molecule type" value="Genomic_DNA"/>
</dbReference>
<feature type="repeat" description="WD" evidence="5">
    <location>
        <begin position="95"/>
        <end position="137"/>
    </location>
</feature>
<keyword evidence="2" id="KW-0677">Repeat</keyword>
<dbReference type="InterPro" id="IPR001680">
    <property type="entry name" value="WD40_rpt"/>
</dbReference>
<dbReference type="InterPro" id="IPR036322">
    <property type="entry name" value="WD40_repeat_dom_sf"/>
</dbReference>
<dbReference type="GO" id="GO:0043161">
    <property type="term" value="P:proteasome-mediated ubiquitin-dependent protein catabolic process"/>
    <property type="evidence" value="ECO:0007669"/>
    <property type="project" value="TreeGrafter"/>
</dbReference>
<evidence type="ECO:0000256" key="4">
    <source>
        <dbReference type="ARBA" id="ARBA00023204"/>
    </source>
</evidence>
<feature type="compositionally biased region" description="Polar residues" evidence="6">
    <location>
        <begin position="232"/>
        <end position="246"/>
    </location>
</feature>
<evidence type="ECO:0000256" key="2">
    <source>
        <dbReference type="ARBA" id="ARBA00022737"/>
    </source>
</evidence>
<sequence>MDSLVRGRANGDVLIRAMQPTVSARVLRSLALSETTRMARVHTLPVHSLAIDRALNRFMLSAGADTSIQLYDLDCSETAVACAKQIAPKQQVPSGAGHTRLVTSIEWYFADCGMFSTGSFDNTLRVWDASNMTEACRFDLEARVNRHQMSTTGAHMLIAVADESEHVRLCDLASGAFAQSLPVHGQGTNAVAWSPTEPYVLATGGNDGSLKLWDIRQADSQLQHFSAPSGPNARNQSPVRSGTQHAGSLDKKVGDMFFVKDGAHLVSIGIDHRLQKWLIAGSQSALLFDLQISVSSSSSMVNAGSAKSLQATYTSASDELTAGSEVAFIPNGDTTVAVIDIANGTQMALLDGHLSQTLCAAWRPGHLELFTGGADGNILKWCPPAREMLSEAQKRAQKDTWSEDES</sequence>
<feature type="region of interest" description="Disordered" evidence="6">
    <location>
        <begin position="225"/>
        <end position="247"/>
    </location>
</feature>
<evidence type="ECO:0000256" key="5">
    <source>
        <dbReference type="PROSITE-ProRule" id="PRU00221"/>
    </source>
</evidence>
<dbReference type="SUPFAM" id="SSF50978">
    <property type="entry name" value="WD40 repeat-like"/>
    <property type="match status" value="1"/>
</dbReference>
<feature type="repeat" description="WD" evidence="5">
    <location>
        <begin position="350"/>
        <end position="381"/>
    </location>
</feature>
<dbReference type="GO" id="GO:0006283">
    <property type="term" value="P:transcription-coupled nucleotide-excision repair"/>
    <property type="evidence" value="ECO:0007669"/>
    <property type="project" value="InterPro"/>
</dbReference>
<dbReference type="Gene3D" id="2.130.10.10">
    <property type="entry name" value="YVTN repeat-like/Quinoprotein amine dehydrogenase"/>
    <property type="match status" value="1"/>
</dbReference>
<keyword evidence="8" id="KW-1185">Reference proteome</keyword>
<dbReference type="PROSITE" id="PS00678">
    <property type="entry name" value="WD_REPEATS_1"/>
    <property type="match status" value="1"/>
</dbReference>
<dbReference type="PRINTS" id="PR00320">
    <property type="entry name" value="GPROTEINBRPT"/>
</dbReference>
<dbReference type="GO" id="GO:0031464">
    <property type="term" value="C:Cul4A-RING E3 ubiquitin ligase complex"/>
    <property type="evidence" value="ECO:0007669"/>
    <property type="project" value="TreeGrafter"/>
</dbReference>
<evidence type="ECO:0000256" key="1">
    <source>
        <dbReference type="ARBA" id="ARBA00022574"/>
    </source>
</evidence>
<dbReference type="PANTHER" id="PTHR46202:SF1">
    <property type="entry name" value="DNA EXCISION REPAIR PROTEIN ERCC-8"/>
    <property type="match status" value="1"/>
</dbReference>
<organism evidence="7 8">
    <name type="scientific">Coemansia asiatica</name>
    <dbReference type="NCBI Taxonomy" id="1052880"/>
    <lineage>
        <taxon>Eukaryota</taxon>
        <taxon>Fungi</taxon>
        <taxon>Fungi incertae sedis</taxon>
        <taxon>Zoopagomycota</taxon>
        <taxon>Kickxellomycotina</taxon>
        <taxon>Kickxellomycetes</taxon>
        <taxon>Kickxellales</taxon>
        <taxon>Kickxellaceae</taxon>
        <taxon>Coemansia</taxon>
    </lineage>
</organism>
<evidence type="ECO:0000256" key="3">
    <source>
        <dbReference type="ARBA" id="ARBA00022763"/>
    </source>
</evidence>
<dbReference type="PROSITE" id="PS50294">
    <property type="entry name" value="WD_REPEATS_REGION"/>
    <property type="match status" value="1"/>
</dbReference>
<proteinExistence type="predicted"/>
<evidence type="ECO:0000256" key="6">
    <source>
        <dbReference type="SAM" id="MobiDB-lite"/>
    </source>
</evidence>
<gene>
    <name evidence="7" type="primary">ERCC8</name>
    <name evidence="7" type="ORF">LPJ64_000926</name>
</gene>
<dbReference type="SMART" id="SM00320">
    <property type="entry name" value="WD40"/>
    <property type="match status" value="5"/>
</dbReference>
<accession>A0A9W8CLZ8</accession>
<dbReference type="GO" id="GO:0000209">
    <property type="term" value="P:protein polyubiquitination"/>
    <property type="evidence" value="ECO:0007669"/>
    <property type="project" value="TreeGrafter"/>
</dbReference>
<dbReference type="InterPro" id="IPR015943">
    <property type="entry name" value="WD40/YVTN_repeat-like_dom_sf"/>
</dbReference>
<dbReference type="PROSITE" id="PS50082">
    <property type="entry name" value="WD_REPEATS_2"/>
    <property type="match status" value="3"/>
</dbReference>
<keyword evidence="4" id="KW-0234">DNA repair</keyword>
<dbReference type="InterPro" id="IPR020472">
    <property type="entry name" value="WD40_PAC1"/>
</dbReference>
<comment type="caution">
    <text evidence="7">The sequence shown here is derived from an EMBL/GenBank/DDBJ whole genome shotgun (WGS) entry which is preliminary data.</text>
</comment>
<evidence type="ECO:0000313" key="7">
    <source>
        <dbReference type="EMBL" id="KAJ1647748.1"/>
    </source>
</evidence>